<sequence length="84" mass="9550">MALVRMKTLARDNPQNKFCVVKQNGEEFWSGTIWFKAEYCAKGSGGKVVPKNYIEPLYKGFQLTLTNIRQPTKQDSTVKAQGHQ</sequence>
<comment type="caution">
    <text evidence="1">The sequence shown here is derived from an EMBL/GenBank/DDBJ whole genome shotgun (WGS) entry which is preliminary data.</text>
</comment>
<organism evidence="1 2">
    <name type="scientific">Dreissena polymorpha</name>
    <name type="common">Zebra mussel</name>
    <name type="synonym">Mytilus polymorpha</name>
    <dbReference type="NCBI Taxonomy" id="45954"/>
    <lineage>
        <taxon>Eukaryota</taxon>
        <taxon>Metazoa</taxon>
        <taxon>Spiralia</taxon>
        <taxon>Lophotrochozoa</taxon>
        <taxon>Mollusca</taxon>
        <taxon>Bivalvia</taxon>
        <taxon>Autobranchia</taxon>
        <taxon>Heteroconchia</taxon>
        <taxon>Euheterodonta</taxon>
        <taxon>Imparidentia</taxon>
        <taxon>Neoheterodontei</taxon>
        <taxon>Myida</taxon>
        <taxon>Dreissenoidea</taxon>
        <taxon>Dreissenidae</taxon>
        <taxon>Dreissena</taxon>
    </lineage>
</organism>
<keyword evidence="2" id="KW-1185">Reference proteome</keyword>
<accession>A0A9D4KHW2</accession>
<dbReference type="Proteomes" id="UP000828390">
    <property type="component" value="Unassembled WGS sequence"/>
</dbReference>
<proteinExistence type="predicted"/>
<gene>
    <name evidence="1" type="ORF">DPMN_113215</name>
</gene>
<name>A0A9D4KHW2_DREPO</name>
<evidence type="ECO:0000313" key="2">
    <source>
        <dbReference type="Proteomes" id="UP000828390"/>
    </source>
</evidence>
<protein>
    <submittedName>
        <fullName evidence="1">Uncharacterized protein</fullName>
    </submittedName>
</protein>
<reference evidence="1" key="2">
    <citation type="submission" date="2020-11" db="EMBL/GenBank/DDBJ databases">
        <authorList>
            <person name="McCartney M.A."/>
            <person name="Auch B."/>
            <person name="Kono T."/>
            <person name="Mallez S."/>
            <person name="Becker A."/>
            <person name="Gohl D.M."/>
            <person name="Silverstein K.A.T."/>
            <person name="Koren S."/>
            <person name="Bechman K.B."/>
            <person name="Herman A."/>
            <person name="Abrahante J.E."/>
            <person name="Garbe J."/>
        </authorList>
    </citation>
    <scope>NUCLEOTIDE SEQUENCE</scope>
    <source>
        <strain evidence="1">Duluth1</strain>
        <tissue evidence="1">Whole animal</tissue>
    </source>
</reference>
<dbReference type="EMBL" id="JAIWYP010000004">
    <property type="protein sequence ID" value="KAH3839778.1"/>
    <property type="molecule type" value="Genomic_DNA"/>
</dbReference>
<reference evidence="1" key="1">
    <citation type="journal article" date="2019" name="bioRxiv">
        <title>The Genome of the Zebra Mussel, Dreissena polymorpha: A Resource for Invasive Species Research.</title>
        <authorList>
            <person name="McCartney M.A."/>
            <person name="Auch B."/>
            <person name="Kono T."/>
            <person name="Mallez S."/>
            <person name="Zhang Y."/>
            <person name="Obille A."/>
            <person name="Becker A."/>
            <person name="Abrahante J.E."/>
            <person name="Garbe J."/>
            <person name="Badalamenti J.P."/>
            <person name="Herman A."/>
            <person name="Mangelson H."/>
            <person name="Liachko I."/>
            <person name="Sullivan S."/>
            <person name="Sone E.D."/>
            <person name="Koren S."/>
            <person name="Silverstein K.A.T."/>
            <person name="Beckman K.B."/>
            <person name="Gohl D.M."/>
        </authorList>
    </citation>
    <scope>NUCLEOTIDE SEQUENCE</scope>
    <source>
        <strain evidence="1">Duluth1</strain>
        <tissue evidence="1">Whole animal</tissue>
    </source>
</reference>
<evidence type="ECO:0000313" key="1">
    <source>
        <dbReference type="EMBL" id="KAH3839778.1"/>
    </source>
</evidence>
<dbReference type="AlphaFoldDB" id="A0A9D4KHW2"/>